<organism evidence="3 4">
    <name type="scientific">Nitrogeniibacter mangrovi</name>
    <dbReference type="NCBI Taxonomy" id="2016596"/>
    <lineage>
        <taxon>Bacteria</taxon>
        <taxon>Pseudomonadati</taxon>
        <taxon>Pseudomonadota</taxon>
        <taxon>Betaproteobacteria</taxon>
        <taxon>Rhodocyclales</taxon>
        <taxon>Zoogloeaceae</taxon>
        <taxon>Nitrogeniibacter</taxon>
    </lineage>
</organism>
<dbReference type="Pfam" id="PF07589">
    <property type="entry name" value="PEP-CTERM"/>
    <property type="match status" value="1"/>
</dbReference>
<proteinExistence type="predicted"/>
<dbReference type="Proteomes" id="UP000501991">
    <property type="component" value="Chromosome"/>
</dbReference>
<dbReference type="NCBIfam" id="TIGR02595">
    <property type="entry name" value="PEP_CTERM"/>
    <property type="match status" value="1"/>
</dbReference>
<reference evidence="3 4" key="1">
    <citation type="submission" date="2020-02" db="EMBL/GenBank/DDBJ databases">
        <title>Nitrogenibacter mangrovi gen. nov., sp. nov. isolated from mangrove sediment, a denitrifying betaproteobacterium.</title>
        <authorList>
            <person name="Liao H."/>
            <person name="Tian Y."/>
        </authorList>
    </citation>
    <scope>NUCLEOTIDE SEQUENCE [LARGE SCALE GENOMIC DNA]</scope>
    <source>
        <strain evidence="3 4">M9-3-2</strain>
    </source>
</reference>
<evidence type="ECO:0000313" key="3">
    <source>
        <dbReference type="EMBL" id="QID19577.1"/>
    </source>
</evidence>
<dbReference type="EMBL" id="CP048836">
    <property type="protein sequence ID" value="QID19577.1"/>
    <property type="molecule type" value="Genomic_DNA"/>
</dbReference>
<name>A0A6C1B7X2_9RHOO</name>
<accession>A0A6C1B7X2</accession>
<dbReference type="InterPro" id="IPR013424">
    <property type="entry name" value="Ice-binding_C"/>
</dbReference>
<feature type="chain" id="PRO_5025436913" evidence="1">
    <location>
        <begin position="23"/>
        <end position="207"/>
    </location>
</feature>
<sequence>MKMRHQLFATSLLLAASFSAHANLISIDWQTAGDGLITQDTASGLEWLDWSVTRGMTIAQAISTYGGFRSASASEFDGLVTAAGMTNTTQYVLADLADAQAFNALFNSAGTACSPNGGTNGFACGVYDAGNGYSHLVNVGWTAQNGGFAGDGFGNRDINFRSSYYGVLLVRGGSNNVPEPASIALAGLGLAALVLTRRHGRKPQSPN</sequence>
<evidence type="ECO:0000256" key="1">
    <source>
        <dbReference type="SAM" id="SignalP"/>
    </source>
</evidence>
<keyword evidence="4" id="KW-1185">Reference proteome</keyword>
<protein>
    <submittedName>
        <fullName evidence="3">PEP-CTERM sorting domain-containing protein</fullName>
    </submittedName>
</protein>
<evidence type="ECO:0000259" key="2">
    <source>
        <dbReference type="Pfam" id="PF07589"/>
    </source>
</evidence>
<dbReference type="AlphaFoldDB" id="A0A6C1B7X2"/>
<feature type="domain" description="Ice-binding protein C-terminal" evidence="2">
    <location>
        <begin position="177"/>
        <end position="198"/>
    </location>
</feature>
<feature type="signal peptide" evidence="1">
    <location>
        <begin position="1"/>
        <end position="22"/>
    </location>
</feature>
<dbReference type="RefSeq" id="WP_173768323.1">
    <property type="nucleotide sequence ID" value="NZ_CP048836.1"/>
</dbReference>
<evidence type="ECO:0000313" key="4">
    <source>
        <dbReference type="Proteomes" id="UP000501991"/>
    </source>
</evidence>
<keyword evidence="1" id="KW-0732">Signal</keyword>
<dbReference type="KEGG" id="azq:G3580_19320"/>
<gene>
    <name evidence="3" type="ORF">G3580_19320</name>
</gene>